<dbReference type="Pfam" id="PF09992">
    <property type="entry name" value="NAGPA"/>
    <property type="match status" value="1"/>
</dbReference>
<gene>
    <name evidence="3" type="ORF">FPZ47_15610</name>
</gene>
<dbReference type="InterPro" id="IPR018711">
    <property type="entry name" value="NAGPA"/>
</dbReference>
<keyword evidence="4" id="KW-1185">Reference proteome</keyword>
<dbReference type="AlphaFoldDB" id="A0A557XNV6"/>
<sequence>MLSVPTFTQGRRSLRADVHSGPTFTQGRRSPRADVHPGPTFTQGRRSPRADVHLRAERATVLTPTGSLRRLAVLGAAAVACAMAAATTGQPVAHAADGRDLLANAINATKGTYLVYNFGAGHPAPMLNAAGNWYEMNNGGHLMIIKNASARLAPHLLVDTHQGVQARCEHKPGARTHEGLWQASELYTPLNAWQRMGQPTIAINANFFDVRPQLAGSWRQTGCSSPLGAFVDNTHGQGRANQAVTGTATYPGKQGLSGGGEAWSALTTMIMPTGGAPYVVWPRTKQDYDAATPVVQDLLNKNEKFVAVSGIGLLAPGNTGQLNDGGPSAARTALAYARQKDEMYVFEGGSYTPDNMQDLFRGLGSESAVLLDGGGSSAIVLRRDTGGMWAGAGSPRGSCDTRQVLCDSHERALPSWLAFN</sequence>
<name>A0A557XNV6_9MYCO</name>
<accession>A0A557XNV6</accession>
<feature type="compositionally biased region" description="Polar residues" evidence="1">
    <location>
        <begin position="1"/>
        <end position="11"/>
    </location>
</feature>
<comment type="caution">
    <text evidence="3">The sequence shown here is derived from an EMBL/GenBank/DDBJ whole genome shotgun (WGS) entry which is preliminary data.</text>
</comment>
<feature type="region of interest" description="Disordered" evidence="1">
    <location>
        <begin position="1"/>
        <end position="48"/>
    </location>
</feature>
<protein>
    <recommendedName>
        <fullName evidence="2">Phosphodiester glycosidase domain-containing protein</fullName>
    </recommendedName>
</protein>
<feature type="domain" description="Phosphodiester glycosidase" evidence="2">
    <location>
        <begin position="312"/>
        <end position="396"/>
    </location>
</feature>
<evidence type="ECO:0000313" key="3">
    <source>
        <dbReference type="EMBL" id="TVS87558.1"/>
    </source>
</evidence>
<organism evidence="3 4">
    <name type="scientific">Mycobacterium helveticum</name>
    <dbReference type="NCBI Taxonomy" id="2592811"/>
    <lineage>
        <taxon>Bacteria</taxon>
        <taxon>Bacillati</taxon>
        <taxon>Actinomycetota</taxon>
        <taxon>Actinomycetes</taxon>
        <taxon>Mycobacteriales</taxon>
        <taxon>Mycobacteriaceae</taxon>
        <taxon>Mycobacterium</taxon>
    </lineage>
</organism>
<reference evidence="3 4" key="1">
    <citation type="submission" date="2019-07" db="EMBL/GenBank/DDBJ databases">
        <title>New Mycobacterium species.</title>
        <authorList>
            <person name="Tortoli E."/>
            <person name="Ghielmetti G."/>
            <person name="Friedel U."/>
            <person name="Trovato A."/>
        </authorList>
    </citation>
    <scope>NUCLEOTIDE SEQUENCE [LARGE SCALE GENOMIC DNA]</scope>
    <source>
        <strain evidence="3 4">16-83</strain>
    </source>
</reference>
<proteinExistence type="predicted"/>
<dbReference type="Proteomes" id="UP000320513">
    <property type="component" value="Unassembled WGS sequence"/>
</dbReference>
<dbReference type="EMBL" id="VMQU01000064">
    <property type="protein sequence ID" value="TVS87558.1"/>
    <property type="molecule type" value="Genomic_DNA"/>
</dbReference>
<evidence type="ECO:0000259" key="2">
    <source>
        <dbReference type="Pfam" id="PF09992"/>
    </source>
</evidence>
<evidence type="ECO:0000256" key="1">
    <source>
        <dbReference type="SAM" id="MobiDB-lite"/>
    </source>
</evidence>
<evidence type="ECO:0000313" key="4">
    <source>
        <dbReference type="Proteomes" id="UP000320513"/>
    </source>
</evidence>